<evidence type="ECO:0000256" key="1">
    <source>
        <dbReference type="SAM" id="Phobius"/>
    </source>
</evidence>
<proteinExistence type="predicted"/>
<organism evidence="2">
    <name type="scientific">Myoviridae sp. ct0wg9</name>
    <dbReference type="NCBI Taxonomy" id="2826600"/>
    <lineage>
        <taxon>Viruses</taxon>
        <taxon>Duplodnaviria</taxon>
        <taxon>Heunggongvirae</taxon>
        <taxon>Uroviricota</taxon>
        <taxon>Caudoviricetes</taxon>
    </lineage>
</organism>
<name>A0A8S5NF51_9CAUD</name>
<dbReference type="EMBL" id="BK015160">
    <property type="protein sequence ID" value="DAD93461.1"/>
    <property type="molecule type" value="Genomic_DNA"/>
</dbReference>
<feature type="transmembrane region" description="Helical" evidence="1">
    <location>
        <begin position="69"/>
        <end position="90"/>
    </location>
</feature>
<feature type="transmembrane region" description="Helical" evidence="1">
    <location>
        <begin position="34"/>
        <end position="57"/>
    </location>
</feature>
<keyword evidence="1" id="KW-0472">Membrane</keyword>
<reference evidence="2" key="1">
    <citation type="journal article" date="2021" name="Proc. Natl. Acad. Sci. U.S.A.">
        <title>A Catalog of Tens of Thousands of Viruses from Human Metagenomes Reveals Hidden Associations with Chronic Diseases.</title>
        <authorList>
            <person name="Tisza M.J."/>
            <person name="Buck C.B."/>
        </authorList>
    </citation>
    <scope>NUCLEOTIDE SEQUENCE</scope>
    <source>
        <strain evidence="2">Ct0wg9</strain>
    </source>
</reference>
<evidence type="ECO:0008006" key="3">
    <source>
        <dbReference type="Google" id="ProtNLM"/>
    </source>
</evidence>
<sequence length="93" mass="10363">MKEVKLQIPEWEKREKTIYVECEEVDDRPAISPIKVAACEVCCGLHLLAFLASTCIFVNTSFNISTLLFALYCAFGAFWFGSFASSIGGLDEE</sequence>
<accession>A0A8S5NF51</accession>
<protein>
    <recommendedName>
        <fullName evidence="3">Transmembrane protein</fullName>
    </recommendedName>
</protein>
<keyword evidence="1" id="KW-1133">Transmembrane helix</keyword>
<evidence type="ECO:0000313" key="2">
    <source>
        <dbReference type="EMBL" id="DAD93461.1"/>
    </source>
</evidence>
<keyword evidence="1" id="KW-0812">Transmembrane</keyword>